<gene>
    <name evidence="1" type="ORF">DYB32_009315</name>
</gene>
<organism evidence="1 2">
    <name type="scientific">Aphanomyces invadans</name>
    <dbReference type="NCBI Taxonomy" id="157072"/>
    <lineage>
        <taxon>Eukaryota</taxon>
        <taxon>Sar</taxon>
        <taxon>Stramenopiles</taxon>
        <taxon>Oomycota</taxon>
        <taxon>Saprolegniomycetes</taxon>
        <taxon>Saprolegniales</taxon>
        <taxon>Verrucalvaceae</taxon>
        <taxon>Aphanomyces</taxon>
    </lineage>
</organism>
<dbReference type="Proteomes" id="UP000285060">
    <property type="component" value="Unassembled WGS sequence"/>
</dbReference>
<name>A0A3R6YSM1_9STRA</name>
<sequence>MYRRQDKMEIAFQRERVVVLEELLAQARKRMRGTMATTAQSTSILSWEDIALALHEGETAAVERNGQLRHHVQRAHVVLEDLKAWVFTRIPQLAYNSTRAFQQYGFPPPDSSETVDDYVYFYDGDGLVAVQRIQYVVNQPFEAFCKLVTSDTFMGDVNLNTGDKPLNPDIHHHIHDSRQGIRLNFVSRVTQVDDSHMSYVGQHVNNDELFPTDHLQRHRVMMCDYERVGPSKTKIRSLQLMSALFDKHGVYLPPEAEAKIWGFDLGDGPDYTKPDRFLQCTKKQIADAIARRQLIKKPPPT</sequence>
<accession>A0A3R6YSM1</accession>
<dbReference type="EMBL" id="QUSY01001927">
    <property type="protein sequence ID" value="RHY23060.1"/>
    <property type="molecule type" value="Genomic_DNA"/>
</dbReference>
<evidence type="ECO:0008006" key="3">
    <source>
        <dbReference type="Google" id="ProtNLM"/>
    </source>
</evidence>
<keyword evidence="2" id="KW-1185">Reference proteome</keyword>
<evidence type="ECO:0000313" key="1">
    <source>
        <dbReference type="EMBL" id="RHY23060.1"/>
    </source>
</evidence>
<dbReference type="VEuPathDB" id="FungiDB:H310_10038"/>
<reference evidence="1 2" key="1">
    <citation type="submission" date="2018-08" db="EMBL/GenBank/DDBJ databases">
        <title>Aphanomyces genome sequencing and annotation.</title>
        <authorList>
            <person name="Minardi D."/>
            <person name="Oidtmann B."/>
            <person name="Van Der Giezen M."/>
            <person name="Studholme D.J."/>
        </authorList>
    </citation>
    <scope>NUCLEOTIDE SEQUENCE [LARGE SCALE GENOMIC DNA]</scope>
    <source>
        <strain evidence="1 2">NJM0002</strain>
    </source>
</reference>
<comment type="caution">
    <text evidence="1">The sequence shown here is derived from an EMBL/GenBank/DDBJ whole genome shotgun (WGS) entry which is preliminary data.</text>
</comment>
<proteinExistence type="predicted"/>
<evidence type="ECO:0000313" key="2">
    <source>
        <dbReference type="Proteomes" id="UP000285060"/>
    </source>
</evidence>
<dbReference type="AlphaFoldDB" id="A0A3R6YSM1"/>
<protein>
    <recommendedName>
        <fullName evidence="3">START domain-containing protein</fullName>
    </recommendedName>
</protein>